<reference evidence="1 2" key="1">
    <citation type="submission" date="2019-12" db="EMBL/GenBank/DDBJ databases">
        <title>Whole-genome analyses of novel actinobacteria.</title>
        <authorList>
            <person name="Sahin N."/>
            <person name="Saygin H."/>
        </authorList>
    </citation>
    <scope>NUCLEOTIDE SEQUENCE [LARGE SCALE GENOMIC DNA]</scope>
    <source>
        <strain evidence="1 2">KC615</strain>
    </source>
</reference>
<name>A0A6I4VMJ9_9BACL</name>
<keyword evidence="2" id="KW-1185">Reference proteome</keyword>
<accession>A0A6I4VMJ9</accession>
<proteinExistence type="predicted"/>
<dbReference type="Proteomes" id="UP000430692">
    <property type="component" value="Unassembled WGS sequence"/>
</dbReference>
<organism evidence="1 2">
    <name type="scientific">Shimazuella alba</name>
    <dbReference type="NCBI Taxonomy" id="2690964"/>
    <lineage>
        <taxon>Bacteria</taxon>
        <taxon>Bacillati</taxon>
        <taxon>Bacillota</taxon>
        <taxon>Bacilli</taxon>
        <taxon>Bacillales</taxon>
        <taxon>Thermoactinomycetaceae</taxon>
        <taxon>Shimazuella</taxon>
    </lineage>
</organism>
<comment type="caution">
    <text evidence="1">The sequence shown here is derived from an EMBL/GenBank/DDBJ whole genome shotgun (WGS) entry which is preliminary data.</text>
</comment>
<evidence type="ECO:0000313" key="2">
    <source>
        <dbReference type="Proteomes" id="UP000430692"/>
    </source>
</evidence>
<dbReference type="EMBL" id="WUUL01000001">
    <property type="protein sequence ID" value="MXQ52253.1"/>
    <property type="molecule type" value="Genomic_DNA"/>
</dbReference>
<dbReference type="AlphaFoldDB" id="A0A6I4VMJ9"/>
<dbReference type="RefSeq" id="WP_160799299.1">
    <property type="nucleotide sequence ID" value="NZ_WUUL01000001.1"/>
</dbReference>
<protein>
    <submittedName>
        <fullName evidence="1">Uncharacterized protein</fullName>
    </submittedName>
</protein>
<evidence type="ECO:0000313" key="1">
    <source>
        <dbReference type="EMBL" id="MXQ52253.1"/>
    </source>
</evidence>
<sequence length="67" mass="7684">MSDKFDEIAEHNQFDDLTIPAMQGALRESFQDLRTEMAAEIIVEYAGDPLRQQDWLDLLEELDGKLG</sequence>
<gene>
    <name evidence="1" type="ORF">GSM42_00500</name>
</gene>